<dbReference type="PROSITE" id="PS51379">
    <property type="entry name" value="4FE4S_FER_2"/>
    <property type="match status" value="1"/>
</dbReference>
<reference evidence="2" key="1">
    <citation type="journal article" date="2015" name="Nature">
        <title>Complex archaea that bridge the gap between prokaryotes and eukaryotes.</title>
        <authorList>
            <person name="Spang A."/>
            <person name="Saw J.H."/>
            <person name="Jorgensen S.L."/>
            <person name="Zaremba-Niedzwiedzka K."/>
            <person name="Martijn J."/>
            <person name="Lind A.E."/>
            <person name="van Eijk R."/>
            <person name="Schleper C."/>
            <person name="Guy L."/>
            <person name="Ettema T.J."/>
        </authorList>
    </citation>
    <scope>NUCLEOTIDE SEQUENCE</scope>
</reference>
<comment type="caution">
    <text evidence="2">The sequence shown here is derived from an EMBL/GenBank/DDBJ whole genome shotgun (WGS) entry which is preliminary data.</text>
</comment>
<gene>
    <name evidence="2" type="ORF">LCGC14_0735430</name>
</gene>
<dbReference type="InterPro" id="IPR017896">
    <property type="entry name" value="4Fe4S_Fe-S-bd"/>
</dbReference>
<proteinExistence type="predicted"/>
<accession>A0A0F9STA4</accession>
<dbReference type="PANTHER" id="PTHR42827">
    <property type="entry name" value="IRON-SULFUR CLUSTER-BINDING PROTEIN-RELATED"/>
    <property type="match status" value="1"/>
</dbReference>
<organism evidence="2">
    <name type="scientific">marine sediment metagenome</name>
    <dbReference type="NCBI Taxonomy" id="412755"/>
    <lineage>
        <taxon>unclassified sequences</taxon>
        <taxon>metagenomes</taxon>
        <taxon>ecological metagenomes</taxon>
    </lineage>
</organism>
<feature type="domain" description="4Fe-4S ferredoxin-type" evidence="1">
    <location>
        <begin position="157"/>
        <end position="188"/>
    </location>
</feature>
<sequence length="402" mass="44212">MKEGAVSVGFATKKTLAGGPPTTDITYILPEAETAICFAVPLDKSKIRPYLGKHLPRGRFDHVIDNGDGYLKAFKIAKAIANFLEKKGFTSAPVSPNFNYRKDVSEWRSKLPPILALRLVAARSGVGSVGWSGNILVKGYGARVLLGAAVTSARLKPTNQVPDGESPCDKCKLCVTACAFRMFDKVEEDSYTLGGHTFTFSKRNSVVRCYTVCGGLSGLDKTKKWSTWSPGRTPYPETFDDADVTFAHLFTHPLTKLRIEGEEGNYGESTLLKDADVQEYLASGEIVSKTFTDKFILTCGNCQLICSGVHDETAENYRILIKSGCVVTNENGKNVIVTAEEAKRLEQSGKLVNIEEKPNQQRQSLEKYIIDLYKKLGKVREIVPVQDDYVKEGAMGKGMILR</sequence>
<evidence type="ECO:0000259" key="1">
    <source>
        <dbReference type="PROSITE" id="PS51379"/>
    </source>
</evidence>
<name>A0A0F9STA4_9ZZZZ</name>
<protein>
    <recommendedName>
        <fullName evidence="1">4Fe-4S ferredoxin-type domain-containing protein</fullName>
    </recommendedName>
</protein>
<dbReference type="PANTHER" id="PTHR42827:SF1">
    <property type="entry name" value="IRON-SULFUR CLUSTER-BINDING PROTEIN"/>
    <property type="match status" value="1"/>
</dbReference>
<dbReference type="EMBL" id="LAZR01001716">
    <property type="protein sequence ID" value="KKN40231.1"/>
    <property type="molecule type" value="Genomic_DNA"/>
</dbReference>
<evidence type="ECO:0000313" key="2">
    <source>
        <dbReference type="EMBL" id="KKN40231.1"/>
    </source>
</evidence>
<dbReference type="AlphaFoldDB" id="A0A0F9STA4"/>